<name>A0A837D772_9PSEU</name>
<reference evidence="1 2" key="1">
    <citation type="submission" date="2014-10" db="EMBL/GenBank/DDBJ databases">
        <title>Genome sequence of Micropolyspora internatus JCM3315.</title>
        <authorList>
            <person name="Shin S.-K."/>
            <person name="Yi H."/>
        </authorList>
    </citation>
    <scope>NUCLEOTIDE SEQUENCE [LARGE SCALE GENOMIC DNA]</scope>
    <source>
        <strain evidence="1 2">JCM 3315</strain>
    </source>
</reference>
<sequence>MASPVDGRDDGGDEEVVFGEELEEVQLQFSESSGRVL</sequence>
<dbReference type="AlphaFoldDB" id="A0A837D772"/>
<proteinExistence type="predicted"/>
<evidence type="ECO:0000313" key="2">
    <source>
        <dbReference type="Proteomes" id="UP000030848"/>
    </source>
</evidence>
<gene>
    <name evidence="1" type="ORF">MINT15_36320</name>
</gene>
<accession>A0A837D772</accession>
<comment type="caution">
    <text evidence="1">The sequence shown here is derived from an EMBL/GenBank/DDBJ whole genome shotgun (WGS) entry which is preliminary data.</text>
</comment>
<protein>
    <submittedName>
        <fullName evidence="1">Uncharacterized protein</fullName>
    </submittedName>
</protein>
<evidence type="ECO:0000313" key="1">
    <source>
        <dbReference type="EMBL" id="KHF43430.1"/>
    </source>
</evidence>
<dbReference type="EMBL" id="JRZE01000006">
    <property type="protein sequence ID" value="KHF43430.1"/>
    <property type="molecule type" value="Genomic_DNA"/>
</dbReference>
<organism evidence="1 2">
    <name type="scientific">Saccharomonospora viridis</name>
    <dbReference type="NCBI Taxonomy" id="1852"/>
    <lineage>
        <taxon>Bacteria</taxon>
        <taxon>Bacillati</taxon>
        <taxon>Actinomycetota</taxon>
        <taxon>Actinomycetes</taxon>
        <taxon>Pseudonocardiales</taxon>
        <taxon>Pseudonocardiaceae</taxon>
        <taxon>Saccharomonospora</taxon>
    </lineage>
</organism>
<dbReference type="Proteomes" id="UP000030848">
    <property type="component" value="Unassembled WGS sequence"/>
</dbReference>